<organism evidence="2 3">
    <name type="scientific">Polyangium mundeleinium</name>
    <dbReference type="NCBI Taxonomy" id="2995306"/>
    <lineage>
        <taxon>Bacteria</taxon>
        <taxon>Pseudomonadati</taxon>
        <taxon>Myxococcota</taxon>
        <taxon>Polyangia</taxon>
        <taxon>Polyangiales</taxon>
        <taxon>Polyangiaceae</taxon>
        <taxon>Polyangium</taxon>
    </lineage>
</organism>
<proteinExistence type="predicted"/>
<dbReference type="Proteomes" id="UP001221411">
    <property type="component" value="Unassembled WGS sequence"/>
</dbReference>
<gene>
    <name evidence="2" type="ORF">POL67_11430</name>
</gene>
<evidence type="ECO:0000313" key="2">
    <source>
        <dbReference type="EMBL" id="MDC0741960.1"/>
    </source>
</evidence>
<reference evidence="2 3" key="1">
    <citation type="submission" date="2022-11" db="EMBL/GenBank/DDBJ databases">
        <title>Minimal conservation of predation-associated metabolite biosynthetic gene clusters underscores biosynthetic potential of Myxococcota including descriptions for ten novel species: Archangium lansinium sp. nov., Myxococcus landrumus sp. nov., Nannocystis bai.</title>
        <authorList>
            <person name="Ahearne A."/>
            <person name="Stevens C."/>
            <person name="Dowd S."/>
        </authorList>
    </citation>
    <scope>NUCLEOTIDE SEQUENCE [LARGE SCALE GENOMIC DNA]</scope>
    <source>
        <strain evidence="2 3">RJM3</strain>
    </source>
</reference>
<keyword evidence="3" id="KW-1185">Reference proteome</keyword>
<name>A0ABT5EJF3_9BACT</name>
<sequence length="248" mass="24776">MKKSLRVLSAAFASAMLLAASGQAIAGGWGLDDRFGAGYYGGYGARGGYGYRGAYGYGYGGPRGPLGGYFGGGWGGGLGGGGLGGGYGYGGYGYGGYGGYGYGGNFAFNDVNVCFDGNQIFCRFEAAGFVQNQVEIYAFLTGGATCGGVGGIGGIGGIGGVGGVGGVGGGWYGNDGFFSDVGIGGYYAYPLAGGNLWQGAIDLDGYFDDFCDGGVYGGGLDFSRVRLAIAGREFAFNDIGPCGDGWFD</sequence>
<feature type="chain" id="PRO_5045682534" evidence="1">
    <location>
        <begin position="27"/>
        <end position="248"/>
    </location>
</feature>
<dbReference type="EMBL" id="JAQNDO010000001">
    <property type="protein sequence ID" value="MDC0741960.1"/>
    <property type="molecule type" value="Genomic_DNA"/>
</dbReference>
<evidence type="ECO:0000313" key="3">
    <source>
        <dbReference type="Proteomes" id="UP001221411"/>
    </source>
</evidence>
<comment type="caution">
    <text evidence="2">The sequence shown here is derived from an EMBL/GenBank/DDBJ whole genome shotgun (WGS) entry which is preliminary data.</text>
</comment>
<evidence type="ECO:0000256" key="1">
    <source>
        <dbReference type="SAM" id="SignalP"/>
    </source>
</evidence>
<protein>
    <submittedName>
        <fullName evidence="2">Uncharacterized protein</fullName>
    </submittedName>
</protein>
<keyword evidence="1" id="KW-0732">Signal</keyword>
<dbReference type="RefSeq" id="WP_271917285.1">
    <property type="nucleotide sequence ID" value="NZ_JAQNDO010000001.1"/>
</dbReference>
<feature type="signal peptide" evidence="1">
    <location>
        <begin position="1"/>
        <end position="26"/>
    </location>
</feature>
<accession>A0ABT5EJF3</accession>